<keyword evidence="2" id="KW-0812">Transmembrane</keyword>
<keyword evidence="4" id="KW-1185">Reference proteome</keyword>
<feature type="transmembrane region" description="Helical" evidence="2">
    <location>
        <begin position="48"/>
        <end position="67"/>
    </location>
</feature>
<sequence>MEAFRDALGTVGSGTSEDGRDPKVGNRLLFRIKFSSIKENDAMKFSKIFLPILALLVASLFSVHGAGEQAGKGKEAKWFFPGFWIPLPSLNPSTTTVAPTTTPTTTTT</sequence>
<comment type="caution">
    <text evidence="3">The sequence shown here is derived from an EMBL/GenBank/DDBJ whole genome shotgun (WGS) entry which is preliminary data.</text>
</comment>
<keyword evidence="2" id="KW-1133">Transmembrane helix</keyword>
<gene>
    <name evidence="3" type="ORF">Fcan01_26165</name>
</gene>
<dbReference type="Proteomes" id="UP000198287">
    <property type="component" value="Unassembled WGS sequence"/>
</dbReference>
<dbReference type="AlphaFoldDB" id="A0A226D0N5"/>
<keyword evidence="2" id="KW-0472">Membrane</keyword>
<protein>
    <submittedName>
        <fullName evidence="3">Immunoglobulin superfamily member 3</fullName>
    </submittedName>
</protein>
<accession>A0A226D0N5</accession>
<organism evidence="3 4">
    <name type="scientific">Folsomia candida</name>
    <name type="common">Springtail</name>
    <dbReference type="NCBI Taxonomy" id="158441"/>
    <lineage>
        <taxon>Eukaryota</taxon>
        <taxon>Metazoa</taxon>
        <taxon>Ecdysozoa</taxon>
        <taxon>Arthropoda</taxon>
        <taxon>Hexapoda</taxon>
        <taxon>Collembola</taxon>
        <taxon>Entomobryomorpha</taxon>
        <taxon>Isotomoidea</taxon>
        <taxon>Isotomidae</taxon>
        <taxon>Proisotominae</taxon>
        <taxon>Folsomia</taxon>
    </lineage>
</organism>
<evidence type="ECO:0000256" key="1">
    <source>
        <dbReference type="SAM" id="MobiDB-lite"/>
    </source>
</evidence>
<evidence type="ECO:0000313" key="4">
    <source>
        <dbReference type="Proteomes" id="UP000198287"/>
    </source>
</evidence>
<evidence type="ECO:0000256" key="2">
    <source>
        <dbReference type="SAM" id="Phobius"/>
    </source>
</evidence>
<proteinExistence type="predicted"/>
<name>A0A226D0N5_FOLCA</name>
<evidence type="ECO:0000313" key="3">
    <source>
        <dbReference type="EMBL" id="OXA39142.1"/>
    </source>
</evidence>
<feature type="region of interest" description="Disordered" evidence="1">
    <location>
        <begin position="1"/>
        <end position="23"/>
    </location>
</feature>
<dbReference type="EMBL" id="LNIX01000041">
    <property type="protein sequence ID" value="OXA39142.1"/>
    <property type="molecule type" value="Genomic_DNA"/>
</dbReference>
<reference evidence="3 4" key="1">
    <citation type="submission" date="2015-12" db="EMBL/GenBank/DDBJ databases">
        <title>The genome of Folsomia candida.</title>
        <authorList>
            <person name="Faddeeva A."/>
            <person name="Derks M.F."/>
            <person name="Anvar Y."/>
            <person name="Smit S."/>
            <person name="Van Straalen N."/>
            <person name="Roelofs D."/>
        </authorList>
    </citation>
    <scope>NUCLEOTIDE SEQUENCE [LARGE SCALE GENOMIC DNA]</scope>
    <source>
        <strain evidence="3 4">VU population</strain>
        <tissue evidence="3">Whole body</tissue>
    </source>
</reference>